<dbReference type="Proteomes" id="UP001597307">
    <property type="component" value="Unassembled WGS sequence"/>
</dbReference>
<dbReference type="InterPro" id="IPR046281">
    <property type="entry name" value="DUF6318"/>
</dbReference>
<sequence>MSQLRSTHRSRSATAAVVIILGLLTAGCQGDPDVPGPTIPVVSAPATTSQSPSEGPTLTVPTTPQPSPASSDGPAANLPVPEKPPLADENSVEGLEAFTEYWFELLNYAYVTNDWAPLEEVTDPGCDTCAAIRSSVEEVYDGGQWIAGAEIEVLRFASNFEANTAGSINSYVENQQAKIIYYESDGTELGMDPKQFEPSLDVVIAVWDVDSWLLLDYGRPEGT</sequence>
<evidence type="ECO:0000313" key="5">
    <source>
        <dbReference type="Proteomes" id="UP001597307"/>
    </source>
</evidence>
<evidence type="ECO:0000259" key="3">
    <source>
        <dbReference type="Pfam" id="PF19843"/>
    </source>
</evidence>
<dbReference type="PROSITE" id="PS51257">
    <property type="entry name" value="PROKAR_LIPOPROTEIN"/>
    <property type="match status" value="1"/>
</dbReference>
<protein>
    <submittedName>
        <fullName evidence="4">DUF6318 family protein</fullName>
    </submittedName>
</protein>
<feature type="region of interest" description="Disordered" evidence="1">
    <location>
        <begin position="31"/>
        <end position="88"/>
    </location>
</feature>
<comment type="caution">
    <text evidence="4">The sequence shown here is derived from an EMBL/GenBank/DDBJ whole genome shotgun (WGS) entry which is preliminary data.</text>
</comment>
<evidence type="ECO:0000313" key="4">
    <source>
        <dbReference type="EMBL" id="MFD1847762.1"/>
    </source>
</evidence>
<proteinExistence type="predicted"/>
<dbReference type="EMBL" id="JBHUGA010000060">
    <property type="protein sequence ID" value="MFD1847762.1"/>
    <property type="molecule type" value="Genomic_DNA"/>
</dbReference>
<reference evidence="5" key="1">
    <citation type="journal article" date="2019" name="Int. J. Syst. Evol. Microbiol.">
        <title>The Global Catalogue of Microorganisms (GCM) 10K type strain sequencing project: providing services to taxonomists for standard genome sequencing and annotation.</title>
        <authorList>
            <consortium name="The Broad Institute Genomics Platform"/>
            <consortium name="The Broad Institute Genome Sequencing Center for Infectious Disease"/>
            <person name="Wu L."/>
            <person name="Ma J."/>
        </authorList>
    </citation>
    <scope>NUCLEOTIDE SEQUENCE [LARGE SCALE GENOMIC DNA]</scope>
    <source>
        <strain evidence="5">JCM 11496</strain>
    </source>
</reference>
<feature type="compositionally biased region" description="Polar residues" evidence="1">
    <location>
        <begin position="45"/>
        <end position="62"/>
    </location>
</feature>
<accession>A0ABW4QAN8</accession>
<feature type="signal peptide" evidence="2">
    <location>
        <begin position="1"/>
        <end position="30"/>
    </location>
</feature>
<gene>
    <name evidence="4" type="ORF">ACFSFX_14315</name>
</gene>
<organism evidence="4 5">
    <name type="scientific">Arthrobacter flavus</name>
    <dbReference type="NCBI Taxonomy" id="95172"/>
    <lineage>
        <taxon>Bacteria</taxon>
        <taxon>Bacillati</taxon>
        <taxon>Actinomycetota</taxon>
        <taxon>Actinomycetes</taxon>
        <taxon>Micrococcales</taxon>
        <taxon>Micrococcaceae</taxon>
        <taxon>Arthrobacter</taxon>
    </lineage>
</organism>
<evidence type="ECO:0000256" key="1">
    <source>
        <dbReference type="SAM" id="MobiDB-lite"/>
    </source>
</evidence>
<dbReference type="Pfam" id="PF19843">
    <property type="entry name" value="DUF6318"/>
    <property type="match status" value="1"/>
</dbReference>
<feature type="domain" description="DUF6318" evidence="3">
    <location>
        <begin position="67"/>
        <end position="214"/>
    </location>
</feature>
<feature type="chain" id="PRO_5045811825" evidence="2">
    <location>
        <begin position="31"/>
        <end position="223"/>
    </location>
</feature>
<evidence type="ECO:0000256" key="2">
    <source>
        <dbReference type="SAM" id="SignalP"/>
    </source>
</evidence>
<keyword evidence="5" id="KW-1185">Reference proteome</keyword>
<keyword evidence="2" id="KW-0732">Signal</keyword>
<dbReference type="RefSeq" id="WP_343880904.1">
    <property type="nucleotide sequence ID" value="NZ_BAAAIJ010000051.1"/>
</dbReference>
<name>A0ABW4QAN8_9MICC</name>